<comment type="caution">
    <text evidence="2">The sequence shown here is derived from an EMBL/GenBank/DDBJ whole genome shotgun (WGS) entry which is preliminary data.</text>
</comment>
<sequence>MKKQLIREYLMPVVKIGISRQVVIPKRLHDQLGLAVGDYISVELRGNQLVLTPQELVEKRLDEGLADLKHGRTVGPFKTAKAAIRALHARRK</sequence>
<dbReference type="EMBL" id="MEYS01000001">
    <property type="protein sequence ID" value="OGD34786.1"/>
    <property type="molecule type" value="Genomic_DNA"/>
</dbReference>
<evidence type="ECO:0000259" key="1">
    <source>
        <dbReference type="SMART" id="SM00966"/>
    </source>
</evidence>
<dbReference type="InterPro" id="IPR007159">
    <property type="entry name" value="SpoVT-AbrB_dom"/>
</dbReference>
<evidence type="ECO:0000313" key="2">
    <source>
        <dbReference type="EMBL" id="OGD34786.1"/>
    </source>
</evidence>
<organism evidence="2 3">
    <name type="scientific">Candidatus Azambacteria bacterium RIFCSPLOWO2_01_FULL_46_25</name>
    <dbReference type="NCBI Taxonomy" id="1797298"/>
    <lineage>
        <taxon>Bacteria</taxon>
        <taxon>Candidatus Azamiibacteriota</taxon>
    </lineage>
</organism>
<dbReference type="GO" id="GO:0003677">
    <property type="term" value="F:DNA binding"/>
    <property type="evidence" value="ECO:0007669"/>
    <property type="project" value="InterPro"/>
</dbReference>
<accession>A0A1F5BVZ9</accession>
<protein>
    <recommendedName>
        <fullName evidence="1">SpoVT-AbrB domain-containing protein</fullName>
    </recommendedName>
</protein>
<dbReference type="SMART" id="SM00966">
    <property type="entry name" value="SpoVT_AbrB"/>
    <property type="match status" value="1"/>
</dbReference>
<dbReference type="NCBIfam" id="TIGR01439">
    <property type="entry name" value="lp_hng_hel_AbrB"/>
    <property type="match status" value="1"/>
</dbReference>
<gene>
    <name evidence="2" type="ORF">A2988_04825</name>
</gene>
<dbReference type="InterPro" id="IPR037914">
    <property type="entry name" value="SpoVT-AbrB_sf"/>
</dbReference>
<evidence type="ECO:0000313" key="3">
    <source>
        <dbReference type="Proteomes" id="UP000176650"/>
    </source>
</evidence>
<dbReference type="Gene3D" id="2.10.260.10">
    <property type="match status" value="1"/>
</dbReference>
<name>A0A1F5BVZ9_9BACT</name>
<feature type="domain" description="SpoVT-AbrB" evidence="1">
    <location>
        <begin position="14"/>
        <end position="59"/>
    </location>
</feature>
<dbReference type="AlphaFoldDB" id="A0A1F5BVZ9"/>
<reference evidence="2 3" key="1">
    <citation type="journal article" date="2016" name="Nat. Commun.">
        <title>Thousands of microbial genomes shed light on interconnected biogeochemical processes in an aquifer system.</title>
        <authorList>
            <person name="Anantharaman K."/>
            <person name="Brown C.T."/>
            <person name="Hug L.A."/>
            <person name="Sharon I."/>
            <person name="Castelle C.J."/>
            <person name="Probst A.J."/>
            <person name="Thomas B.C."/>
            <person name="Singh A."/>
            <person name="Wilkins M.J."/>
            <person name="Karaoz U."/>
            <person name="Brodie E.L."/>
            <person name="Williams K.H."/>
            <person name="Hubbard S.S."/>
            <person name="Banfield J.F."/>
        </authorList>
    </citation>
    <scope>NUCLEOTIDE SEQUENCE [LARGE SCALE GENOMIC DNA]</scope>
</reference>
<proteinExistence type="predicted"/>
<dbReference type="Proteomes" id="UP000176650">
    <property type="component" value="Unassembled WGS sequence"/>
</dbReference>
<dbReference type="Pfam" id="PF04014">
    <property type="entry name" value="MazE_antitoxin"/>
    <property type="match status" value="1"/>
</dbReference>
<dbReference type="SUPFAM" id="SSF89447">
    <property type="entry name" value="AbrB/MazE/MraZ-like"/>
    <property type="match status" value="1"/>
</dbReference>
<dbReference type="STRING" id="1797298.A2988_04825"/>